<dbReference type="Proteomes" id="UP000591131">
    <property type="component" value="Unassembled WGS sequence"/>
</dbReference>
<dbReference type="AlphaFoldDB" id="A0A7J6MBF8"/>
<accession>A0A7J6MBF8</accession>
<comment type="caution">
    <text evidence="1">The sequence shown here is derived from an EMBL/GenBank/DDBJ whole genome shotgun (WGS) entry which is preliminary data.</text>
</comment>
<proteinExistence type="predicted"/>
<gene>
    <name evidence="1" type="ORF">FOL47_002836</name>
</gene>
<name>A0A7J6MBF8_PERCH</name>
<sequence>MDSLYLNESPFIASLARDACMNNGMFRDTFVSTPTRFCDIPRSTSVAGDIASTPFLFNPQIRKAIAGNLSLPLGVVGRGRVRQIVGQALREKPHLRPLVKSIGKLKSASIPVLIEMCLVTGTLQQATRISIDFVQQRGLKQQASKRNKRAGAKPVRKVNLPSLMDSGVPYMDVGVEARSGPEPSIPVSLFNPAGCPSPDSGMKLEPPVLPLPWPDVYGVPSSNAGTEGSSSDNSLAEFMASVAPESVMPAPYKTLWPLLPLATQSRGFANTTIVNKTGTKFFGKGELFGGRQDWITNRRMTDLPKQNYKAWPRDMHFTRWPGVVGERLGAEYWFRETPNCPMSVYHHQTEKNNCVFVGSADKRMTEARTIENTAKAYTTGFAVQLLFEGRGVKAVLQPSWPHLSARLTVGSPLRDLSYIAGRDPDVVGHLNKDGTILTLHGPTKKRVGHVAMCIWGATKAAVYTGKGSHLAFNTPLRKTMKKR</sequence>
<reference evidence="1 2" key="1">
    <citation type="submission" date="2020-04" db="EMBL/GenBank/DDBJ databases">
        <title>Perkinsus chesapeaki whole genome sequence.</title>
        <authorList>
            <person name="Bogema D.R."/>
        </authorList>
    </citation>
    <scope>NUCLEOTIDE SEQUENCE [LARGE SCALE GENOMIC DNA]</scope>
    <source>
        <strain evidence="1">ATCC PRA-425</strain>
    </source>
</reference>
<protein>
    <submittedName>
        <fullName evidence="1">Uncharacterized protein</fullName>
    </submittedName>
</protein>
<dbReference type="EMBL" id="JAAPAO010000182">
    <property type="protein sequence ID" value="KAF4668879.1"/>
    <property type="molecule type" value="Genomic_DNA"/>
</dbReference>
<evidence type="ECO:0000313" key="1">
    <source>
        <dbReference type="EMBL" id="KAF4668879.1"/>
    </source>
</evidence>
<dbReference type="OrthoDB" id="407066at2759"/>
<evidence type="ECO:0000313" key="2">
    <source>
        <dbReference type="Proteomes" id="UP000591131"/>
    </source>
</evidence>
<organism evidence="1 2">
    <name type="scientific">Perkinsus chesapeaki</name>
    <name type="common">Clam parasite</name>
    <name type="synonym">Perkinsus andrewsi</name>
    <dbReference type="NCBI Taxonomy" id="330153"/>
    <lineage>
        <taxon>Eukaryota</taxon>
        <taxon>Sar</taxon>
        <taxon>Alveolata</taxon>
        <taxon>Perkinsozoa</taxon>
        <taxon>Perkinsea</taxon>
        <taxon>Perkinsida</taxon>
        <taxon>Perkinsidae</taxon>
        <taxon>Perkinsus</taxon>
    </lineage>
</organism>
<keyword evidence="2" id="KW-1185">Reference proteome</keyword>